<dbReference type="PANTHER" id="PTHR21240:SF28">
    <property type="entry name" value="ISO-OROTATE DECARBOXYLASE (EUROFUNG)"/>
    <property type="match status" value="1"/>
</dbReference>
<sequence length="293" mass="32952">MFIDIHGHAVQEETCPHPLTGKQLISTPEVLIRRYDAVGIERAVLLPLLNPENTHIMQSNEEVLRMAGNFPGRFIPFCNLDPRAIYNHWRAPLRDVLEYYRDKGCKGIGEVCANLPILDPRVQNLFAAAEAAGLPLTFHLAPYAGNLYGLIDEAGLPQLEESLKRFPKLKFFGHSQTFWAEMGANPTLLDRLGYPKGAIAEDGRIAILMRRYENLYGDISAGSGWNALNRDRKFAARFLNEFQDRLFFGTDICAPDTATPLVDLLLEMRKNGEISETVFQKVARENAIRVLGL</sequence>
<reference evidence="3" key="1">
    <citation type="submission" date="2019-08" db="EMBL/GenBank/DDBJ databases">
        <authorList>
            <person name="Kucharzyk K."/>
            <person name="Murdoch R.W."/>
            <person name="Higgins S."/>
            <person name="Loffler F."/>
        </authorList>
    </citation>
    <scope>NUCLEOTIDE SEQUENCE</scope>
</reference>
<evidence type="ECO:0000313" key="3">
    <source>
        <dbReference type="EMBL" id="MPM48714.1"/>
    </source>
</evidence>
<dbReference type="InterPro" id="IPR032465">
    <property type="entry name" value="ACMSD"/>
</dbReference>
<keyword evidence="1" id="KW-0456">Lyase</keyword>
<name>A0A645AGE0_9ZZZZ</name>
<dbReference type="AlphaFoldDB" id="A0A645AGE0"/>
<dbReference type="GO" id="GO:0016787">
    <property type="term" value="F:hydrolase activity"/>
    <property type="evidence" value="ECO:0007669"/>
    <property type="project" value="InterPro"/>
</dbReference>
<dbReference type="PANTHER" id="PTHR21240">
    <property type="entry name" value="2-AMINO-3-CARBOXYLMUCONATE-6-SEMIALDEHYDE DECARBOXYLASE"/>
    <property type="match status" value="1"/>
</dbReference>
<proteinExistence type="predicted"/>
<gene>
    <name evidence="3" type="ORF">SDC9_95441</name>
</gene>
<comment type="caution">
    <text evidence="3">The sequence shown here is derived from an EMBL/GenBank/DDBJ whole genome shotgun (WGS) entry which is preliminary data.</text>
</comment>
<feature type="domain" description="Amidohydrolase-related" evidence="2">
    <location>
        <begin position="27"/>
        <end position="293"/>
    </location>
</feature>
<dbReference type="InterPro" id="IPR006680">
    <property type="entry name" value="Amidohydro-rel"/>
</dbReference>
<dbReference type="CDD" id="cd01292">
    <property type="entry name" value="metallo-dependent_hydrolases"/>
    <property type="match status" value="1"/>
</dbReference>
<evidence type="ECO:0000259" key="2">
    <source>
        <dbReference type="Pfam" id="PF04909"/>
    </source>
</evidence>
<dbReference type="SUPFAM" id="SSF51556">
    <property type="entry name" value="Metallo-dependent hydrolases"/>
    <property type="match status" value="1"/>
</dbReference>
<dbReference type="GO" id="GO:0019748">
    <property type="term" value="P:secondary metabolic process"/>
    <property type="evidence" value="ECO:0007669"/>
    <property type="project" value="TreeGrafter"/>
</dbReference>
<organism evidence="3">
    <name type="scientific">bioreactor metagenome</name>
    <dbReference type="NCBI Taxonomy" id="1076179"/>
    <lineage>
        <taxon>unclassified sequences</taxon>
        <taxon>metagenomes</taxon>
        <taxon>ecological metagenomes</taxon>
    </lineage>
</organism>
<dbReference type="Pfam" id="PF04909">
    <property type="entry name" value="Amidohydro_2"/>
    <property type="match status" value="1"/>
</dbReference>
<dbReference type="InterPro" id="IPR032466">
    <property type="entry name" value="Metal_Hydrolase"/>
</dbReference>
<accession>A0A645AGE0</accession>
<dbReference type="GO" id="GO:0016831">
    <property type="term" value="F:carboxy-lyase activity"/>
    <property type="evidence" value="ECO:0007669"/>
    <property type="project" value="InterPro"/>
</dbReference>
<dbReference type="Gene3D" id="3.20.20.140">
    <property type="entry name" value="Metal-dependent hydrolases"/>
    <property type="match status" value="1"/>
</dbReference>
<dbReference type="GO" id="GO:0005737">
    <property type="term" value="C:cytoplasm"/>
    <property type="evidence" value="ECO:0007669"/>
    <property type="project" value="TreeGrafter"/>
</dbReference>
<protein>
    <recommendedName>
        <fullName evidence="2">Amidohydrolase-related domain-containing protein</fullName>
    </recommendedName>
</protein>
<dbReference type="EMBL" id="VSSQ01012218">
    <property type="protein sequence ID" value="MPM48714.1"/>
    <property type="molecule type" value="Genomic_DNA"/>
</dbReference>
<evidence type="ECO:0000256" key="1">
    <source>
        <dbReference type="ARBA" id="ARBA00023239"/>
    </source>
</evidence>